<keyword evidence="3" id="KW-0472">Membrane</keyword>
<protein>
    <submittedName>
        <fullName evidence="5">NAD(P)/FAD-dependent oxidoreductase</fullName>
        <ecNumber evidence="5">1.-.-.-</ecNumber>
    </submittedName>
</protein>
<evidence type="ECO:0000256" key="3">
    <source>
        <dbReference type="SAM" id="Phobius"/>
    </source>
</evidence>
<dbReference type="PANTHER" id="PTHR43747:SF1">
    <property type="entry name" value="SLR1998 PROTEIN"/>
    <property type="match status" value="1"/>
</dbReference>
<keyword evidence="1" id="KW-0285">Flavoprotein</keyword>
<dbReference type="InterPro" id="IPR006905">
    <property type="entry name" value="Flavin_halogenase"/>
</dbReference>
<feature type="transmembrane region" description="Helical" evidence="3">
    <location>
        <begin position="6"/>
        <end position="26"/>
    </location>
</feature>
<evidence type="ECO:0000313" key="6">
    <source>
        <dbReference type="Proteomes" id="UP001597319"/>
    </source>
</evidence>
<dbReference type="EMBL" id="JBHULE010000019">
    <property type="protein sequence ID" value="MFD2563191.1"/>
    <property type="molecule type" value="Genomic_DNA"/>
</dbReference>
<dbReference type="Gene3D" id="3.30.9.100">
    <property type="match status" value="1"/>
</dbReference>
<sequence length="383" mass="43552">MNSNCLTYDVLIIGAGVAGCATAIALKNEAPDLRIAIVERKPPFKSNDTSAYRIGETLPPHASQQLQKLEIWNSFLACNFITAYGTSAAWGSSELYHNEYIYSPYGYGWHLDRIAFDQFMIKEAQERGVFFYFESSIISSKKKPKYWSLQANDKQDVIAIKSNFVIDATGKKAAFSSLQKSNKIKEDQMVGIYCIYDTKGRYKDHSGIGNGTCVETDPYGWWYSATLPNKTIVVGYMTDADIANKMQLRKKEVFDKFLHRTKHTHNRVKDTRHISQPKTIAAHTQYLSTPTGDSWLAVGDAASSYDPISSMGIFKSLTMSQFAAYATLDALKGNPTGLQKYQRIITQDYQGYLKKRQEYYIQEDRYTTSLFWKRRHTNKSITN</sequence>
<name>A0ABW5LFY2_9FLAO</name>
<reference evidence="6" key="1">
    <citation type="journal article" date="2019" name="Int. J. Syst. Evol. Microbiol.">
        <title>The Global Catalogue of Microorganisms (GCM) 10K type strain sequencing project: providing services to taxonomists for standard genome sequencing and annotation.</title>
        <authorList>
            <consortium name="The Broad Institute Genomics Platform"/>
            <consortium name="The Broad Institute Genome Sequencing Center for Infectious Disease"/>
            <person name="Wu L."/>
            <person name="Ma J."/>
        </authorList>
    </citation>
    <scope>NUCLEOTIDE SEQUENCE [LARGE SCALE GENOMIC DNA]</scope>
    <source>
        <strain evidence="6">KCTC 52274</strain>
    </source>
</reference>
<dbReference type="GO" id="GO:0016491">
    <property type="term" value="F:oxidoreductase activity"/>
    <property type="evidence" value="ECO:0007669"/>
    <property type="project" value="UniProtKB-KW"/>
</dbReference>
<dbReference type="InterPro" id="IPR050816">
    <property type="entry name" value="Flavin-dep_Halogenase_NPB"/>
</dbReference>
<evidence type="ECO:0000256" key="1">
    <source>
        <dbReference type="ARBA" id="ARBA00022630"/>
    </source>
</evidence>
<feature type="domain" description="FAD-dependent oxidoreductase 2 FAD-binding" evidence="4">
    <location>
        <begin position="9"/>
        <end position="51"/>
    </location>
</feature>
<keyword evidence="6" id="KW-1185">Reference proteome</keyword>
<gene>
    <name evidence="5" type="ORF">ACFSR1_10990</name>
</gene>
<dbReference type="Gene3D" id="3.50.50.60">
    <property type="entry name" value="FAD/NAD(P)-binding domain"/>
    <property type="match status" value="1"/>
</dbReference>
<comment type="caution">
    <text evidence="5">The sequence shown here is derived from an EMBL/GenBank/DDBJ whole genome shotgun (WGS) entry which is preliminary data.</text>
</comment>
<keyword evidence="3" id="KW-1133">Transmembrane helix</keyword>
<dbReference type="PRINTS" id="PR00420">
    <property type="entry name" value="RNGMNOXGNASE"/>
</dbReference>
<dbReference type="Pfam" id="PF04820">
    <property type="entry name" value="Trp_halogenase"/>
    <property type="match status" value="1"/>
</dbReference>
<proteinExistence type="predicted"/>
<dbReference type="SUPFAM" id="SSF51905">
    <property type="entry name" value="FAD/NAD(P)-binding domain"/>
    <property type="match status" value="1"/>
</dbReference>
<evidence type="ECO:0000259" key="4">
    <source>
        <dbReference type="Pfam" id="PF00890"/>
    </source>
</evidence>
<organism evidence="5 6">
    <name type="scientific">Aquimarina rubra</name>
    <dbReference type="NCBI Taxonomy" id="1920033"/>
    <lineage>
        <taxon>Bacteria</taxon>
        <taxon>Pseudomonadati</taxon>
        <taxon>Bacteroidota</taxon>
        <taxon>Flavobacteriia</taxon>
        <taxon>Flavobacteriales</taxon>
        <taxon>Flavobacteriaceae</taxon>
        <taxon>Aquimarina</taxon>
    </lineage>
</organism>
<keyword evidence="3" id="KW-0812">Transmembrane</keyword>
<dbReference type="Proteomes" id="UP001597319">
    <property type="component" value="Unassembled WGS sequence"/>
</dbReference>
<evidence type="ECO:0000313" key="5">
    <source>
        <dbReference type="EMBL" id="MFD2563191.1"/>
    </source>
</evidence>
<dbReference type="Pfam" id="PF00890">
    <property type="entry name" value="FAD_binding_2"/>
    <property type="match status" value="1"/>
</dbReference>
<dbReference type="EC" id="1.-.-.-" evidence="5"/>
<evidence type="ECO:0000256" key="2">
    <source>
        <dbReference type="ARBA" id="ARBA00023002"/>
    </source>
</evidence>
<keyword evidence="2 5" id="KW-0560">Oxidoreductase</keyword>
<dbReference type="PANTHER" id="PTHR43747">
    <property type="entry name" value="FAD-BINDING PROTEIN"/>
    <property type="match status" value="1"/>
</dbReference>
<dbReference type="InterPro" id="IPR003953">
    <property type="entry name" value="FAD-dep_OxRdtase_2_FAD-bd"/>
</dbReference>
<dbReference type="InterPro" id="IPR036188">
    <property type="entry name" value="FAD/NAD-bd_sf"/>
</dbReference>
<dbReference type="RefSeq" id="WP_378292413.1">
    <property type="nucleotide sequence ID" value="NZ_JBHULE010000019.1"/>
</dbReference>
<accession>A0ABW5LFY2</accession>